<name>A0A2A9F957_9PSEU</name>
<proteinExistence type="predicted"/>
<dbReference type="EMBL" id="PDJK01000002">
    <property type="protein sequence ID" value="PFG46965.1"/>
    <property type="molecule type" value="Genomic_DNA"/>
</dbReference>
<keyword evidence="2" id="KW-1185">Reference proteome</keyword>
<sequence length="497" mass="52409">MNNARPVMKEAASKALDGDQAAVTEFLRHGQYRARETDDDLQTTQVMAAGGPEVKTDAQIALDGTPQMRHDFLATGQYRARLRDQARDAHHASIDRLVADASQSAALAQQQAAEAAQAAAVARHAAQEAAGYAERARQSADRARGYAADAARSADAAGKSAAAAAESARIARNAAARATADAKTAANAAQQAAASAAQARSAAASAAAAADRARRAALDAGKDAADARRAASEAIQAFLGKYQAEQAHSVPNGSDRSGGLGINQYESGTYVLRLDGVCYLNGVQLPSKNKLGTGSCDGLAHDFDIWVTDLNVRWSALPEGLQGAKYLLAEYCAERPAACGPDLIATLPFPDRPIIYKEMGFGNFLGKIFRGTGGVIARGSLPEALGPANSALYRQMTEILGTEMSKPFVNDPDLARMIDNLWRSNAGFANGSTAAAARAERALGKWGIQIKGADHVTKAKNYIVGLEKWLKNRDSELDHDAQVVRNVLRDLKDAVGE</sequence>
<evidence type="ECO:0000313" key="2">
    <source>
        <dbReference type="Proteomes" id="UP000243542"/>
    </source>
</evidence>
<organism evidence="1 2">
    <name type="scientific">Amycolatopsis sulphurea</name>
    <dbReference type="NCBI Taxonomy" id="76022"/>
    <lineage>
        <taxon>Bacteria</taxon>
        <taxon>Bacillati</taxon>
        <taxon>Actinomycetota</taxon>
        <taxon>Actinomycetes</taxon>
        <taxon>Pseudonocardiales</taxon>
        <taxon>Pseudonocardiaceae</taxon>
        <taxon>Amycolatopsis</taxon>
    </lineage>
</organism>
<dbReference type="Pfam" id="PF03752">
    <property type="entry name" value="ALF"/>
    <property type="match status" value="2"/>
</dbReference>
<accession>A0A2A9F957</accession>
<reference evidence="1 2" key="1">
    <citation type="submission" date="2017-10" db="EMBL/GenBank/DDBJ databases">
        <title>Sequencing the genomes of 1000 actinobacteria strains.</title>
        <authorList>
            <person name="Klenk H.-P."/>
        </authorList>
    </citation>
    <scope>NUCLEOTIDE SEQUENCE [LARGE SCALE GENOMIC DNA]</scope>
    <source>
        <strain evidence="1 2">DSM 46092</strain>
    </source>
</reference>
<dbReference type="AlphaFoldDB" id="A0A2A9F957"/>
<gene>
    <name evidence="1" type="ORF">ATK36_1971</name>
</gene>
<dbReference type="InterPro" id="IPR005506">
    <property type="entry name" value="DUF312_ALF"/>
</dbReference>
<evidence type="ECO:0000313" key="1">
    <source>
        <dbReference type="EMBL" id="PFG46965.1"/>
    </source>
</evidence>
<protein>
    <submittedName>
        <fullName evidence="1">Short repeat uncharacterized protein predicted to be involved in signal transduction</fullName>
    </submittedName>
</protein>
<dbReference type="Proteomes" id="UP000243542">
    <property type="component" value="Unassembled WGS sequence"/>
</dbReference>
<comment type="caution">
    <text evidence="1">The sequence shown here is derived from an EMBL/GenBank/DDBJ whole genome shotgun (WGS) entry which is preliminary data.</text>
</comment>